<feature type="transmembrane region" description="Helical" evidence="1">
    <location>
        <begin position="33"/>
        <end position="53"/>
    </location>
</feature>
<keyword evidence="3" id="KW-1185">Reference proteome</keyword>
<keyword evidence="1" id="KW-0472">Membrane</keyword>
<feature type="transmembrane region" description="Helical" evidence="1">
    <location>
        <begin position="270"/>
        <end position="290"/>
    </location>
</feature>
<dbReference type="Proteomes" id="UP001519504">
    <property type="component" value="Unassembled WGS sequence"/>
</dbReference>
<feature type="transmembrane region" description="Helical" evidence="1">
    <location>
        <begin position="124"/>
        <end position="143"/>
    </location>
</feature>
<keyword evidence="1" id="KW-0812">Transmembrane</keyword>
<dbReference type="InterPro" id="IPR006750">
    <property type="entry name" value="YdcZ"/>
</dbReference>
<dbReference type="Pfam" id="PF04657">
    <property type="entry name" value="DMT_YdcZ"/>
    <property type="match status" value="2"/>
</dbReference>
<evidence type="ECO:0000256" key="1">
    <source>
        <dbReference type="SAM" id="Phobius"/>
    </source>
</evidence>
<proteinExistence type="predicted"/>
<feature type="transmembrane region" description="Helical" evidence="1">
    <location>
        <begin position="244"/>
        <end position="264"/>
    </location>
</feature>
<evidence type="ECO:0000313" key="2">
    <source>
        <dbReference type="EMBL" id="MBS9338986.1"/>
    </source>
</evidence>
<feature type="transmembrane region" description="Helical" evidence="1">
    <location>
        <begin position="203"/>
        <end position="224"/>
    </location>
</feature>
<sequence>MYYLLAIFSGLLLAVQNPFNVNLGKKVRSPIQATFLIYLIGSFEFALALVILGQSPLVILIDASILGSPWILGGLLGLFYVLSIIVLFPIIGPIKAVTYPTLGQIVSGVFIDTMGTFDVKQSPLTGLRVAGVALILFAVFLATKKEAPTKAKADFQVEPTPWSDLLLLWAFLAGVAATLQGLFNGKLGAVLYTQSVPKSSFEAALSATFFAFFIGLIAMSFILIATEKLSATRTAIALRKPLSWVTASMGSAFVFLMTILTPAIGPGLTASLSIIGLMGGTMFIEHKGLFKVKRSALTARKALALILFILGIIFVKVLS</sequence>
<name>A0ABS5R2U0_9LACO</name>
<dbReference type="PANTHER" id="PTHR34821">
    <property type="entry name" value="INNER MEMBRANE PROTEIN YDCZ"/>
    <property type="match status" value="1"/>
</dbReference>
<keyword evidence="1" id="KW-1133">Transmembrane helix</keyword>
<dbReference type="EMBL" id="JAAMFK010000006">
    <property type="protein sequence ID" value="MBS9338986.1"/>
    <property type="molecule type" value="Genomic_DNA"/>
</dbReference>
<gene>
    <name evidence="2" type="ORF">G6R29_05050</name>
</gene>
<feature type="transmembrane region" description="Helical" evidence="1">
    <location>
        <begin position="302"/>
        <end position="318"/>
    </location>
</feature>
<reference evidence="2 3" key="1">
    <citation type="submission" date="2020-02" db="EMBL/GenBank/DDBJ databases">
        <title>Fructobacillus sp. isolated from paper mulberry of Taiwan.</title>
        <authorList>
            <person name="Lin S.-T."/>
        </authorList>
    </citation>
    <scope>NUCLEOTIDE SEQUENCE [LARGE SCALE GENOMIC DNA]</scope>
    <source>
        <strain evidence="2 3">M2-14</strain>
    </source>
</reference>
<organism evidence="2 3">
    <name type="scientific">Fructobacillus broussonetiae</name>
    <dbReference type="NCBI Taxonomy" id="2713173"/>
    <lineage>
        <taxon>Bacteria</taxon>
        <taxon>Bacillati</taxon>
        <taxon>Bacillota</taxon>
        <taxon>Bacilli</taxon>
        <taxon>Lactobacillales</taxon>
        <taxon>Lactobacillaceae</taxon>
        <taxon>Fructobacillus</taxon>
    </lineage>
</organism>
<comment type="caution">
    <text evidence="2">The sequence shown here is derived from an EMBL/GenBank/DDBJ whole genome shotgun (WGS) entry which is preliminary data.</text>
</comment>
<dbReference type="RefSeq" id="WP_213809271.1">
    <property type="nucleotide sequence ID" value="NZ_JAAMFK010000006.1"/>
</dbReference>
<dbReference type="PANTHER" id="PTHR34821:SF2">
    <property type="entry name" value="INNER MEMBRANE PROTEIN YDCZ"/>
    <property type="match status" value="1"/>
</dbReference>
<evidence type="ECO:0000313" key="3">
    <source>
        <dbReference type="Proteomes" id="UP001519504"/>
    </source>
</evidence>
<protein>
    <submittedName>
        <fullName evidence="2">DMT family transporter</fullName>
    </submittedName>
</protein>
<feature type="transmembrane region" description="Helical" evidence="1">
    <location>
        <begin position="65"/>
        <end position="91"/>
    </location>
</feature>
<feature type="transmembrane region" description="Helical" evidence="1">
    <location>
        <begin position="164"/>
        <end position="183"/>
    </location>
</feature>
<accession>A0ABS5R2U0</accession>